<dbReference type="EMBL" id="CM023485">
    <property type="protein sequence ID" value="KAH6929992.1"/>
    <property type="molecule type" value="Genomic_DNA"/>
</dbReference>
<proteinExistence type="predicted"/>
<evidence type="ECO:0000313" key="1">
    <source>
        <dbReference type="EMBL" id="KAH6929992.1"/>
    </source>
</evidence>
<comment type="caution">
    <text evidence="1">The sequence shown here is derived from an EMBL/GenBank/DDBJ whole genome shotgun (WGS) entry which is preliminary data.</text>
</comment>
<reference evidence="1" key="1">
    <citation type="submission" date="2020-05" db="EMBL/GenBank/DDBJ databases">
        <title>Large-scale comparative analyses of tick genomes elucidate their genetic diversity and vector capacities.</title>
        <authorList>
            <person name="Jia N."/>
            <person name="Wang J."/>
            <person name="Shi W."/>
            <person name="Du L."/>
            <person name="Sun Y."/>
            <person name="Zhan W."/>
            <person name="Jiang J."/>
            <person name="Wang Q."/>
            <person name="Zhang B."/>
            <person name="Ji P."/>
            <person name="Sakyi L.B."/>
            <person name="Cui X."/>
            <person name="Yuan T."/>
            <person name="Jiang B."/>
            <person name="Yang W."/>
            <person name="Lam T.T.-Y."/>
            <person name="Chang Q."/>
            <person name="Ding S."/>
            <person name="Wang X."/>
            <person name="Zhu J."/>
            <person name="Ruan X."/>
            <person name="Zhao L."/>
            <person name="Wei J."/>
            <person name="Que T."/>
            <person name="Du C."/>
            <person name="Cheng J."/>
            <person name="Dai P."/>
            <person name="Han X."/>
            <person name="Huang E."/>
            <person name="Gao Y."/>
            <person name="Liu J."/>
            <person name="Shao H."/>
            <person name="Ye R."/>
            <person name="Li L."/>
            <person name="Wei W."/>
            <person name="Wang X."/>
            <person name="Wang C."/>
            <person name="Yang T."/>
            <person name="Huo Q."/>
            <person name="Li W."/>
            <person name="Guo W."/>
            <person name="Chen H."/>
            <person name="Zhou L."/>
            <person name="Ni X."/>
            <person name="Tian J."/>
            <person name="Zhou Y."/>
            <person name="Sheng Y."/>
            <person name="Liu T."/>
            <person name="Pan Y."/>
            <person name="Xia L."/>
            <person name="Li J."/>
            <person name="Zhao F."/>
            <person name="Cao W."/>
        </authorList>
    </citation>
    <scope>NUCLEOTIDE SEQUENCE</scope>
    <source>
        <strain evidence="1">Hyas-2018</strain>
    </source>
</reference>
<keyword evidence="2" id="KW-1185">Reference proteome</keyword>
<sequence length="726" mass="80145">MWAALLNLRPLANESPPSSVLRIVSPRRFWLGFAAVFLLLGAFLFWCSVRSGYPLGASRGPYLATGPHDGVMEGRASPGGQLDPCRDMYEYVCHNWSSPHGARTFTEDVARSWERLVQQTVLAPQASWPATAVLGPEYAVEAVRHYHNSCVSLLTREEKASCAQFGAGDLRTEALHLFVALNSTWGILLPDPTDEDVVRLLLLLSLRFGLAPVLRVRYRPVGANKTQLLIELSKAPLPTDRLPHGTPARVLAWCAIYMRIRLADEDMTEMVDILRDMMSLSSRAASPRGAIRSPEVLAHLAPSVPAHVWITAASKYAASEPALTPPGVLVRAVSTVRSVLSVLLKANYREMVTPFLLVQSLATVLGLHIARVLGGRKGSAGSDDDRCLRLSRRVLSPVWNVLYSEAIADHRFAPRAETLVHELKLKLRERVQASGVLDEESRITADNKLAAIRAVFPKPQARVLSLPFYVLGIGGYRPRDLPAPSHSSWGGFLAHTMTALAFLQRTRRSPERGWLLTRQQSPHVRLSRDNELCVPAAQLREPFASGFPFLDLATLGTMAAQQMLQAVGERGSHVDETGTARDWWTARTRQQMWQYVLCIRQVYLSGSAGGLEFSDADVWDQLASAMLALQTAFELAMFNRPGTAASNGRERGDAPSTNPKQGPLTMRQRFFVRFCRGYCEHYVRGSGRIPGRWICNSAAKHLAAFADSFNCPDDAPMVPKEICAGF</sequence>
<dbReference type="Proteomes" id="UP000821845">
    <property type="component" value="Chromosome 5"/>
</dbReference>
<protein>
    <submittedName>
        <fullName evidence="1">Uncharacterized protein</fullName>
    </submittedName>
</protein>
<name>A0ACB7SA09_HYAAI</name>
<gene>
    <name evidence="1" type="ORF">HPB50_007932</name>
</gene>
<organism evidence="1 2">
    <name type="scientific">Hyalomma asiaticum</name>
    <name type="common">Tick</name>
    <dbReference type="NCBI Taxonomy" id="266040"/>
    <lineage>
        <taxon>Eukaryota</taxon>
        <taxon>Metazoa</taxon>
        <taxon>Ecdysozoa</taxon>
        <taxon>Arthropoda</taxon>
        <taxon>Chelicerata</taxon>
        <taxon>Arachnida</taxon>
        <taxon>Acari</taxon>
        <taxon>Parasitiformes</taxon>
        <taxon>Ixodida</taxon>
        <taxon>Ixodoidea</taxon>
        <taxon>Ixodidae</taxon>
        <taxon>Hyalomminae</taxon>
        <taxon>Hyalomma</taxon>
    </lineage>
</organism>
<evidence type="ECO:0000313" key="2">
    <source>
        <dbReference type="Proteomes" id="UP000821845"/>
    </source>
</evidence>
<accession>A0ACB7SA09</accession>